<evidence type="ECO:0000313" key="1">
    <source>
        <dbReference type="EMBL" id="GFX86753.1"/>
    </source>
</evidence>
<reference evidence="1" key="1">
    <citation type="submission" date="2020-08" db="EMBL/GenBank/DDBJ databases">
        <title>Multicomponent nature underlies the extraordinary mechanical properties of spider dragline silk.</title>
        <authorList>
            <person name="Kono N."/>
            <person name="Nakamura H."/>
            <person name="Mori M."/>
            <person name="Yoshida Y."/>
            <person name="Ohtoshi R."/>
            <person name="Malay A.D."/>
            <person name="Moran D.A.P."/>
            <person name="Tomita M."/>
            <person name="Numata K."/>
            <person name="Arakawa K."/>
        </authorList>
    </citation>
    <scope>NUCLEOTIDE SEQUENCE</scope>
</reference>
<protein>
    <submittedName>
        <fullName evidence="1">Uncharacterized protein</fullName>
    </submittedName>
</protein>
<organism evidence="1 2">
    <name type="scientific">Trichonephila clavipes</name>
    <name type="common">Golden silk orbweaver</name>
    <name type="synonym">Nephila clavipes</name>
    <dbReference type="NCBI Taxonomy" id="2585209"/>
    <lineage>
        <taxon>Eukaryota</taxon>
        <taxon>Metazoa</taxon>
        <taxon>Ecdysozoa</taxon>
        <taxon>Arthropoda</taxon>
        <taxon>Chelicerata</taxon>
        <taxon>Arachnida</taxon>
        <taxon>Araneae</taxon>
        <taxon>Araneomorphae</taxon>
        <taxon>Entelegynae</taxon>
        <taxon>Araneoidea</taxon>
        <taxon>Nephilidae</taxon>
        <taxon>Trichonephila</taxon>
    </lineage>
</organism>
<dbReference type="EMBL" id="BMAU01021013">
    <property type="protein sequence ID" value="GFX86753.1"/>
    <property type="molecule type" value="Genomic_DNA"/>
</dbReference>
<dbReference type="AlphaFoldDB" id="A0A8X6R1N6"/>
<proteinExistence type="predicted"/>
<gene>
    <name evidence="1" type="ORF">TNCV_1409501</name>
</gene>
<sequence>MQMGYLPLPRVICASSKEDEPTSDRGPPFLCRLIRTRITLPFWLMPLVRRSQNEAHEMHRSKGLEVRLSLA</sequence>
<name>A0A8X6R1N6_TRICX</name>
<comment type="caution">
    <text evidence="1">The sequence shown here is derived from an EMBL/GenBank/DDBJ whole genome shotgun (WGS) entry which is preliminary data.</text>
</comment>
<accession>A0A8X6R1N6</accession>
<dbReference type="Proteomes" id="UP000887159">
    <property type="component" value="Unassembled WGS sequence"/>
</dbReference>
<keyword evidence="2" id="KW-1185">Reference proteome</keyword>
<evidence type="ECO:0000313" key="2">
    <source>
        <dbReference type="Proteomes" id="UP000887159"/>
    </source>
</evidence>